<keyword evidence="1 2" id="KW-0129">CBS domain</keyword>
<comment type="caution">
    <text evidence="4">The sequence shown here is derived from an EMBL/GenBank/DDBJ whole genome shotgun (WGS) entry which is preliminary data.</text>
</comment>
<dbReference type="EMBL" id="JACJVP010000017">
    <property type="protein sequence ID" value="MBB6671142.1"/>
    <property type="molecule type" value="Genomic_DNA"/>
</dbReference>
<dbReference type="PANTHER" id="PTHR43080">
    <property type="entry name" value="CBS DOMAIN-CONTAINING PROTEIN CBSX3, MITOCHONDRIAL"/>
    <property type="match status" value="1"/>
</dbReference>
<feature type="domain" description="CBS" evidence="3">
    <location>
        <begin position="74"/>
        <end position="133"/>
    </location>
</feature>
<accession>A0A7X0RP67</accession>
<evidence type="ECO:0000313" key="5">
    <source>
        <dbReference type="Proteomes" id="UP000547209"/>
    </source>
</evidence>
<gene>
    <name evidence="4" type="ORF">H7C19_10625</name>
</gene>
<dbReference type="SMART" id="SM00116">
    <property type="entry name" value="CBS"/>
    <property type="match status" value="2"/>
</dbReference>
<dbReference type="Proteomes" id="UP000547209">
    <property type="component" value="Unassembled WGS sequence"/>
</dbReference>
<reference evidence="4 5" key="1">
    <citation type="submission" date="2020-08" db="EMBL/GenBank/DDBJ databases">
        <title>Cohnella phylogeny.</title>
        <authorList>
            <person name="Dunlap C."/>
        </authorList>
    </citation>
    <scope>NUCLEOTIDE SEQUENCE [LARGE SCALE GENOMIC DNA]</scope>
    <source>
        <strain evidence="4 5">DSM 28246</strain>
    </source>
</reference>
<dbReference type="InterPro" id="IPR051257">
    <property type="entry name" value="Diverse_CBS-Domain"/>
</dbReference>
<dbReference type="SUPFAM" id="SSF54631">
    <property type="entry name" value="CBS-domain pair"/>
    <property type="match status" value="1"/>
</dbReference>
<evidence type="ECO:0000256" key="2">
    <source>
        <dbReference type="PROSITE-ProRule" id="PRU00703"/>
    </source>
</evidence>
<keyword evidence="5" id="KW-1185">Reference proteome</keyword>
<dbReference type="PANTHER" id="PTHR43080:SF2">
    <property type="entry name" value="CBS DOMAIN-CONTAINING PROTEIN"/>
    <property type="match status" value="1"/>
</dbReference>
<feature type="domain" description="CBS" evidence="3">
    <location>
        <begin position="8"/>
        <end position="66"/>
    </location>
</feature>
<evidence type="ECO:0000259" key="3">
    <source>
        <dbReference type="PROSITE" id="PS51371"/>
    </source>
</evidence>
<evidence type="ECO:0000256" key="1">
    <source>
        <dbReference type="ARBA" id="ARBA00023122"/>
    </source>
</evidence>
<dbReference type="Pfam" id="PF00571">
    <property type="entry name" value="CBS"/>
    <property type="match status" value="2"/>
</dbReference>
<protein>
    <submittedName>
        <fullName evidence="4">CBS domain-containing protein</fullName>
    </submittedName>
</protein>
<evidence type="ECO:0000313" key="4">
    <source>
        <dbReference type="EMBL" id="MBB6671142.1"/>
    </source>
</evidence>
<dbReference type="CDD" id="cd04622">
    <property type="entry name" value="CBS_pair_HRP1_like"/>
    <property type="match status" value="1"/>
</dbReference>
<name>A0A7X0RP67_9BACL</name>
<dbReference type="Gene3D" id="3.10.580.10">
    <property type="entry name" value="CBS-domain"/>
    <property type="match status" value="1"/>
</dbReference>
<dbReference type="InterPro" id="IPR046342">
    <property type="entry name" value="CBS_dom_sf"/>
</dbReference>
<sequence>MRRVADIMTKDCHTVTPQDNLYEAAVLMKQHDVGFIPVVEPSSRKLLGVITDRDLVIRGYAEKHSGSTAVTAVMTEDVETISPNLSVDEAAAKMAENQIRRLPVVEGGELLGIVSIGDLAVREIFVNEAGDALSRISEQDAPGHAIH</sequence>
<proteinExistence type="predicted"/>
<organism evidence="4 5">
    <name type="scientific">Cohnella nanjingensis</name>
    <dbReference type="NCBI Taxonomy" id="1387779"/>
    <lineage>
        <taxon>Bacteria</taxon>
        <taxon>Bacillati</taxon>
        <taxon>Bacillota</taxon>
        <taxon>Bacilli</taxon>
        <taxon>Bacillales</taxon>
        <taxon>Paenibacillaceae</taxon>
        <taxon>Cohnella</taxon>
    </lineage>
</organism>
<dbReference type="InterPro" id="IPR000644">
    <property type="entry name" value="CBS_dom"/>
</dbReference>
<dbReference type="RefSeq" id="WP_185142628.1">
    <property type="nucleotide sequence ID" value="NZ_JACJVP010000017.1"/>
</dbReference>
<dbReference type="PROSITE" id="PS51371">
    <property type="entry name" value="CBS"/>
    <property type="match status" value="2"/>
</dbReference>
<dbReference type="AlphaFoldDB" id="A0A7X0RP67"/>